<comment type="function">
    <text evidence="8">Catalyzes the conversion of monodehydroascorbate to ascorbate, oxidizing NADH in the process.</text>
</comment>
<name>A0A6P5YUI1_DURZI</name>
<dbReference type="OrthoDB" id="1711767at2759"/>
<proteinExistence type="inferred from homology"/>
<sequence>MVSVHCPGFSPLALLLSMRIVNANKGIKIIKGTVAVGFTSDSNGEVTEVKLKVAECWKLTLLLVLVEDLLQRYLKGRLMFFFKTSVPNVYAVGDVATFLMKLYDDLSSVEHVDHARISADQAGKAIKASEKGESVVEYDYLPYFYPRSIDLARQFYGENVGDTVLLGDNNPQSPKPKFGSY</sequence>
<dbReference type="AlphaFoldDB" id="A0A6P5YUI1"/>
<keyword evidence="6" id="KW-0520">NAD</keyword>
<dbReference type="PANTHER" id="PTHR43557:SF5">
    <property type="entry name" value="MONODEHYDROASCORBATE REDUCTASE 1, PEROXISOMAL"/>
    <property type="match status" value="1"/>
</dbReference>
<gene>
    <name evidence="13" type="primary">LOC111294902</name>
</gene>
<dbReference type="Pfam" id="PF21791">
    <property type="entry name" value="MDHAR3-like_C"/>
    <property type="match status" value="1"/>
</dbReference>
<dbReference type="EC" id="1.6.5.4" evidence="9"/>
<evidence type="ECO:0000256" key="3">
    <source>
        <dbReference type="ARBA" id="ARBA00022630"/>
    </source>
</evidence>
<dbReference type="Proteomes" id="UP000515121">
    <property type="component" value="Unplaced"/>
</dbReference>
<evidence type="ECO:0000256" key="9">
    <source>
        <dbReference type="ARBA" id="ARBA00038920"/>
    </source>
</evidence>
<dbReference type="Gene3D" id="3.50.50.60">
    <property type="entry name" value="FAD/NAD(P)-binding domain"/>
    <property type="match status" value="1"/>
</dbReference>
<evidence type="ECO:0000256" key="7">
    <source>
        <dbReference type="ARBA" id="ARBA00023284"/>
    </source>
</evidence>
<evidence type="ECO:0000313" key="13">
    <source>
        <dbReference type="RefSeq" id="XP_022743947.1"/>
    </source>
</evidence>
<keyword evidence="12" id="KW-1185">Reference proteome</keyword>
<evidence type="ECO:0000256" key="10">
    <source>
        <dbReference type="ARBA" id="ARBA00048948"/>
    </source>
</evidence>
<dbReference type="RefSeq" id="XP_022743947.1">
    <property type="nucleotide sequence ID" value="XM_022888212.1"/>
</dbReference>
<evidence type="ECO:0000256" key="6">
    <source>
        <dbReference type="ARBA" id="ARBA00023027"/>
    </source>
</evidence>
<dbReference type="InterPro" id="IPR050446">
    <property type="entry name" value="FAD-oxidoreductase/Apoptosis"/>
</dbReference>
<dbReference type="GeneID" id="111294902"/>
<evidence type="ECO:0000259" key="11">
    <source>
        <dbReference type="Pfam" id="PF21791"/>
    </source>
</evidence>
<keyword evidence="3" id="KW-0285">Flavoprotein</keyword>
<dbReference type="InterPro" id="IPR036188">
    <property type="entry name" value="FAD/NAD-bd_sf"/>
</dbReference>
<accession>A0A6P5YUI1</accession>
<organism evidence="12 13">
    <name type="scientific">Durio zibethinus</name>
    <name type="common">Durian</name>
    <dbReference type="NCBI Taxonomy" id="66656"/>
    <lineage>
        <taxon>Eukaryota</taxon>
        <taxon>Viridiplantae</taxon>
        <taxon>Streptophyta</taxon>
        <taxon>Embryophyta</taxon>
        <taxon>Tracheophyta</taxon>
        <taxon>Spermatophyta</taxon>
        <taxon>Magnoliopsida</taxon>
        <taxon>eudicotyledons</taxon>
        <taxon>Gunneridae</taxon>
        <taxon>Pentapetalae</taxon>
        <taxon>rosids</taxon>
        <taxon>malvids</taxon>
        <taxon>Malvales</taxon>
        <taxon>Malvaceae</taxon>
        <taxon>Helicteroideae</taxon>
        <taxon>Durio</taxon>
    </lineage>
</organism>
<reference evidence="13" key="1">
    <citation type="submission" date="2025-08" db="UniProtKB">
        <authorList>
            <consortium name="RefSeq"/>
        </authorList>
    </citation>
    <scope>IDENTIFICATION</scope>
    <source>
        <tissue evidence="13">Fruit stalk</tissue>
    </source>
</reference>
<feature type="domain" description="Monodehydroascorbate reductase 3-like C-terminal" evidence="11">
    <location>
        <begin position="141"/>
        <end position="181"/>
    </location>
</feature>
<evidence type="ECO:0000256" key="8">
    <source>
        <dbReference type="ARBA" id="ARBA00037189"/>
    </source>
</evidence>
<protein>
    <recommendedName>
        <fullName evidence="9">monodehydroascorbate reductase (NADH)</fullName>
        <ecNumber evidence="9">1.6.5.4</ecNumber>
    </recommendedName>
</protein>
<dbReference type="InterPro" id="IPR048618">
    <property type="entry name" value="MDHAR3-like_C"/>
</dbReference>
<evidence type="ECO:0000256" key="4">
    <source>
        <dbReference type="ARBA" id="ARBA00022827"/>
    </source>
</evidence>
<evidence type="ECO:0000256" key="1">
    <source>
        <dbReference type="ARBA" id="ARBA00001974"/>
    </source>
</evidence>
<dbReference type="GO" id="GO:0016656">
    <property type="term" value="F:monodehydroascorbate reductase (NADH) activity"/>
    <property type="evidence" value="ECO:0007669"/>
    <property type="project" value="UniProtKB-EC"/>
</dbReference>
<dbReference type="GO" id="GO:0005737">
    <property type="term" value="C:cytoplasm"/>
    <property type="evidence" value="ECO:0007669"/>
    <property type="project" value="TreeGrafter"/>
</dbReference>
<comment type="cofactor">
    <cofactor evidence="1">
        <name>FAD</name>
        <dbReference type="ChEBI" id="CHEBI:57692"/>
    </cofactor>
</comment>
<dbReference type="Gene3D" id="3.30.390.30">
    <property type="match status" value="1"/>
</dbReference>
<keyword evidence="7" id="KW-0676">Redox-active center</keyword>
<dbReference type="InterPro" id="IPR016156">
    <property type="entry name" value="FAD/NAD-linked_Rdtase_dimer_sf"/>
</dbReference>
<keyword evidence="4" id="KW-0274">FAD</keyword>
<evidence type="ECO:0000256" key="5">
    <source>
        <dbReference type="ARBA" id="ARBA00023002"/>
    </source>
</evidence>
<evidence type="ECO:0000256" key="2">
    <source>
        <dbReference type="ARBA" id="ARBA00006442"/>
    </source>
</evidence>
<keyword evidence="5" id="KW-0560">Oxidoreductase</keyword>
<comment type="similarity">
    <text evidence="2">Belongs to the FAD-dependent oxidoreductase family.</text>
</comment>
<evidence type="ECO:0000313" key="12">
    <source>
        <dbReference type="Proteomes" id="UP000515121"/>
    </source>
</evidence>
<dbReference type="SUPFAM" id="SSF51905">
    <property type="entry name" value="FAD/NAD(P)-binding domain"/>
    <property type="match status" value="1"/>
</dbReference>
<comment type="catalytic activity">
    <reaction evidence="10">
        <text>2 monodehydro-L-ascorbate radical + NADH + H(+) = 2 L-ascorbate + NAD(+)</text>
        <dbReference type="Rhea" id="RHEA:14581"/>
        <dbReference type="ChEBI" id="CHEBI:15378"/>
        <dbReference type="ChEBI" id="CHEBI:38290"/>
        <dbReference type="ChEBI" id="CHEBI:57540"/>
        <dbReference type="ChEBI" id="CHEBI:57945"/>
        <dbReference type="ChEBI" id="CHEBI:59513"/>
        <dbReference type="EC" id="1.6.5.4"/>
    </reaction>
</comment>
<dbReference type="PANTHER" id="PTHR43557">
    <property type="entry name" value="APOPTOSIS-INDUCING FACTOR 1"/>
    <property type="match status" value="1"/>
</dbReference>
<dbReference type="KEGG" id="dzi:111294902"/>